<evidence type="ECO:0000313" key="2">
    <source>
        <dbReference type="Proteomes" id="UP001302812"/>
    </source>
</evidence>
<gene>
    <name evidence="1" type="ORF">N656DRAFT_783860</name>
</gene>
<dbReference type="RefSeq" id="XP_064666204.1">
    <property type="nucleotide sequence ID" value="XM_064816043.1"/>
</dbReference>
<accession>A0AAN6QH22</accession>
<reference evidence="1" key="1">
    <citation type="journal article" date="2023" name="Mol. Phylogenet. Evol.">
        <title>Genome-scale phylogeny and comparative genomics of the fungal order Sordariales.</title>
        <authorList>
            <person name="Hensen N."/>
            <person name="Bonometti L."/>
            <person name="Westerberg I."/>
            <person name="Brannstrom I.O."/>
            <person name="Guillou S."/>
            <person name="Cros-Aarteil S."/>
            <person name="Calhoun S."/>
            <person name="Haridas S."/>
            <person name="Kuo A."/>
            <person name="Mondo S."/>
            <person name="Pangilinan J."/>
            <person name="Riley R."/>
            <person name="LaButti K."/>
            <person name="Andreopoulos B."/>
            <person name="Lipzen A."/>
            <person name="Chen C."/>
            <person name="Yan M."/>
            <person name="Daum C."/>
            <person name="Ng V."/>
            <person name="Clum A."/>
            <person name="Steindorff A."/>
            <person name="Ohm R.A."/>
            <person name="Martin F."/>
            <person name="Silar P."/>
            <person name="Natvig D.O."/>
            <person name="Lalanne C."/>
            <person name="Gautier V."/>
            <person name="Ament-Velasquez S.L."/>
            <person name="Kruys A."/>
            <person name="Hutchinson M.I."/>
            <person name="Powell A.J."/>
            <person name="Barry K."/>
            <person name="Miller A.N."/>
            <person name="Grigoriev I.V."/>
            <person name="Debuchy R."/>
            <person name="Gladieux P."/>
            <person name="Hiltunen Thoren M."/>
            <person name="Johannesson H."/>
        </authorList>
    </citation>
    <scope>NUCLEOTIDE SEQUENCE</scope>
    <source>
        <strain evidence="1">CBS 508.74</strain>
    </source>
</reference>
<dbReference type="GeneID" id="89940168"/>
<organism evidence="1 2">
    <name type="scientific">Canariomyces notabilis</name>
    <dbReference type="NCBI Taxonomy" id="2074819"/>
    <lineage>
        <taxon>Eukaryota</taxon>
        <taxon>Fungi</taxon>
        <taxon>Dikarya</taxon>
        <taxon>Ascomycota</taxon>
        <taxon>Pezizomycotina</taxon>
        <taxon>Sordariomycetes</taxon>
        <taxon>Sordariomycetidae</taxon>
        <taxon>Sordariales</taxon>
        <taxon>Chaetomiaceae</taxon>
        <taxon>Canariomyces</taxon>
    </lineage>
</organism>
<keyword evidence="2" id="KW-1185">Reference proteome</keyword>
<dbReference type="Proteomes" id="UP001302812">
    <property type="component" value="Unassembled WGS sequence"/>
</dbReference>
<dbReference type="AlphaFoldDB" id="A0AAN6QH22"/>
<proteinExistence type="predicted"/>
<sequence>MDRETNDAEPDLPFLDSPSPVPLAMQIQLSCYRASRAAIFHTSTDTVGGFKPQ</sequence>
<comment type="caution">
    <text evidence="1">The sequence shown here is derived from an EMBL/GenBank/DDBJ whole genome shotgun (WGS) entry which is preliminary data.</text>
</comment>
<dbReference type="EMBL" id="MU853361">
    <property type="protein sequence ID" value="KAK4108634.1"/>
    <property type="molecule type" value="Genomic_DNA"/>
</dbReference>
<name>A0AAN6QH22_9PEZI</name>
<evidence type="ECO:0000313" key="1">
    <source>
        <dbReference type="EMBL" id="KAK4108634.1"/>
    </source>
</evidence>
<reference evidence="1" key="2">
    <citation type="submission" date="2023-05" db="EMBL/GenBank/DDBJ databases">
        <authorList>
            <consortium name="Lawrence Berkeley National Laboratory"/>
            <person name="Steindorff A."/>
            <person name="Hensen N."/>
            <person name="Bonometti L."/>
            <person name="Westerberg I."/>
            <person name="Brannstrom I.O."/>
            <person name="Guillou S."/>
            <person name="Cros-Aarteil S."/>
            <person name="Calhoun S."/>
            <person name="Haridas S."/>
            <person name="Kuo A."/>
            <person name="Mondo S."/>
            <person name="Pangilinan J."/>
            <person name="Riley R."/>
            <person name="Labutti K."/>
            <person name="Andreopoulos B."/>
            <person name="Lipzen A."/>
            <person name="Chen C."/>
            <person name="Yanf M."/>
            <person name="Daum C."/>
            <person name="Ng V."/>
            <person name="Clum A."/>
            <person name="Ohm R."/>
            <person name="Martin F."/>
            <person name="Silar P."/>
            <person name="Natvig D."/>
            <person name="Lalanne C."/>
            <person name="Gautier V."/>
            <person name="Ament-Velasquez S.L."/>
            <person name="Kruys A."/>
            <person name="Hutchinson M.I."/>
            <person name="Powell A.J."/>
            <person name="Barry K."/>
            <person name="Miller A.N."/>
            <person name="Grigoriev I.V."/>
            <person name="Debuchy R."/>
            <person name="Gladieux P."/>
            <person name="Thoren M.H."/>
            <person name="Johannesson H."/>
        </authorList>
    </citation>
    <scope>NUCLEOTIDE SEQUENCE</scope>
    <source>
        <strain evidence="1">CBS 508.74</strain>
    </source>
</reference>
<protein>
    <submittedName>
        <fullName evidence="1">Uncharacterized protein</fullName>
    </submittedName>
</protein>